<evidence type="ECO:0000313" key="3">
    <source>
        <dbReference type="Proteomes" id="UP000824120"/>
    </source>
</evidence>
<evidence type="ECO:0000313" key="2">
    <source>
        <dbReference type="EMBL" id="KAG5601183.1"/>
    </source>
</evidence>
<feature type="transmembrane region" description="Helical" evidence="1">
    <location>
        <begin position="21"/>
        <end position="39"/>
    </location>
</feature>
<keyword evidence="1" id="KW-0812">Transmembrane</keyword>
<keyword evidence="1" id="KW-0472">Membrane</keyword>
<accession>A0A9J5YN71</accession>
<sequence length="63" mass="7520">MNNYERRLSSIFDMMIARDDLFNVFFKVIGTTLMMLFKWEFSTSSTHLFSQNYLKHLSLLTTS</sequence>
<proteinExistence type="predicted"/>
<gene>
    <name evidence="2" type="ORF">H5410_032553</name>
</gene>
<keyword evidence="1" id="KW-1133">Transmembrane helix</keyword>
<dbReference type="Proteomes" id="UP000824120">
    <property type="component" value="Chromosome 6"/>
</dbReference>
<reference evidence="2 3" key="1">
    <citation type="submission" date="2020-09" db="EMBL/GenBank/DDBJ databases">
        <title>De no assembly of potato wild relative species, Solanum commersonii.</title>
        <authorList>
            <person name="Cho K."/>
        </authorList>
    </citation>
    <scope>NUCLEOTIDE SEQUENCE [LARGE SCALE GENOMIC DNA]</scope>
    <source>
        <strain evidence="2">LZ3.2</strain>
        <tissue evidence="2">Leaf</tissue>
    </source>
</reference>
<protein>
    <submittedName>
        <fullName evidence="2">Uncharacterized protein</fullName>
    </submittedName>
</protein>
<keyword evidence="3" id="KW-1185">Reference proteome</keyword>
<dbReference type="EMBL" id="JACXVP010000006">
    <property type="protein sequence ID" value="KAG5601183.1"/>
    <property type="molecule type" value="Genomic_DNA"/>
</dbReference>
<name>A0A9J5YN71_SOLCO</name>
<organism evidence="2 3">
    <name type="scientific">Solanum commersonii</name>
    <name type="common">Commerson's wild potato</name>
    <name type="synonym">Commerson's nightshade</name>
    <dbReference type="NCBI Taxonomy" id="4109"/>
    <lineage>
        <taxon>Eukaryota</taxon>
        <taxon>Viridiplantae</taxon>
        <taxon>Streptophyta</taxon>
        <taxon>Embryophyta</taxon>
        <taxon>Tracheophyta</taxon>
        <taxon>Spermatophyta</taxon>
        <taxon>Magnoliopsida</taxon>
        <taxon>eudicotyledons</taxon>
        <taxon>Gunneridae</taxon>
        <taxon>Pentapetalae</taxon>
        <taxon>asterids</taxon>
        <taxon>lamiids</taxon>
        <taxon>Solanales</taxon>
        <taxon>Solanaceae</taxon>
        <taxon>Solanoideae</taxon>
        <taxon>Solaneae</taxon>
        <taxon>Solanum</taxon>
    </lineage>
</organism>
<dbReference type="AlphaFoldDB" id="A0A9J5YN71"/>
<comment type="caution">
    <text evidence="2">The sequence shown here is derived from an EMBL/GenBank/DDBJ whole genome shotgun (WGS) entry which is preliminary data.</text>
</comment>
<evidence type="ECO:0000256" key="1">
    <source>
        <dbReference type="SAM" id="Phobius"/>
    </source>
</evidence>